<dbReference type="Proteomes" id="UP001228376">
    <property type="component" value="Unassembled WGS sequence"/>
</dbReference>
<evidence type="ECO:0000313" key="7">
    <source>
        <dbReference type="EMBL" id="MDY0407069.1"/>
    </source>
</evidence>
<keyword evidence="8" id="KW-1185">Reference proteome</keyword>
<dbReference type="GO" id="GO:0005524">
    <property type="term" value="F:ATP binding"/>
    <property type="evidence" value="ECO:0007669"/>
    <property type="project" value="UniProtKB-KW"/>
</dbReference>
<dbReference type="InterPro" id="IPR027417">
    <property type="entry name" value="P-loop_NTPase"/>
</dbReference>
<keyword evidence="3" id="KW-0347">Helicase</keyword>
<evidence type="ECO:0000256" key="4">
    <source>
        <dbReference type="ARBA" id="ARBA00022840"/>
    </source>
</evidence>
<evidence type="ECO:0000256" key="3">
    <source>
        <dbReference type="ARBA" id="ARBA00022806"/>
    </source>
</evidence>
<keyword evidence="2" id="KW-0378">Hydrolase</keyword>
<dbReference type="EMBL" id="JAROCA020000003">
    <property type="protein sequence ID" value="MDY0407069.1"/>
    <property type="molecule type" value="Genomic_DNA"/>
</dbReference>
<evidence type="ECO:0000259" key="6">
    <source>
        <dbReference type="Pfam" id="PF13538"/>
    </source>
</evidence>
<evidence type="ECO:0000259" key="5">
    <source>
        <dbReference type="Pfam" id="PF00580"/>
    </source>
</evidence>
<dbReference type="RefSeq" id="WP_320385144.1">
    <property type="nucleotide sequence ID" value="NZ_JAROCA020000003.1"/>
</dbReference>
<feature type="domain" description="UvrD-like helicase C-terminal" evidence="6">
    <location>
        <begin position="178"/>
        <end position="225"/>
    </location>
</feature>
<dbReference type="Gene3D" id="3.40.50.300">
    <property type="entry name" value="P-loop containing nucleotide triphosphate hydrolases"/>
    <property type="match status" value="2"/>
</dbReference>
<evidence type="ECO:0000313" key="8">
    <source>
        <dbReference type="Proteomes" id="UP001228376"/>
    </source>
</evidence>
<accession>A0ABU5CMP7</accession>
<sequence>MFGPSAVRAVRYLFIDEAQDYSAFQFAYIKHAFPYTKMTLLGDSNQAIYTYATVDNPLISQENWESHERITLRKSYRSTKQITLFTRAFAPGKEQIEPFEREGSKPRLVQFALKDSAADVLQKEIAKQFAKGNETVGVICKTMKESERVFELLERNAAKRDAVKLITPKSSNFDKGLLVLPVYLAKGIEFDAVVIPDASSAVYQDEVDRNLFYTACTRAMHDLVMLSMEEPNRFIKEAAEDTYDVVSLIQRDK</sequence>
<dbReference type="PANTHER" id="PTHR11070:SF17">
    <property type="entry name" value="DNA HELICASE IV"/>
    <property type="match status" value="1"/>
</dbReference>
<evidence type="ECO:0000256" key="1">
    <source>
        <dbReference type="ARBA" id="ARBA00022741"/>
    </source>
</evidence>
<protein>
    <submittedName>
        <fullName evidence="7">ATP-binding domain-containing protein</fullName>
    </submittedName>
</protein>
<evidence type="ECO:0000256" key="2">
    <source>
        <dbReference type="ARBA" id="ARBA00022801"/>
    </source>
</evidence>
<comment type="caution">
    <text evidence="7">The sequence shown here is derived from an EMBL/GenBank/DDBJ whole genome shotgun (WGS) entry which is preliminary data.</text>
</comment>
<keyword evidence="1" id="KW-0547">Nucleotide-binding</keyword>
<dbReference type="InterPro" id="IPR014016">
    <property type="entry name" value="UvrD-like_ATP-bd"/>
</dbReference>
<dbReference type="SUPFAM" id="SSF52540">
    <property type="entry name" value="P-loop containing nucleoside triphosphate hydrolases"/>
    <property type="match status" value="1"/>
</dbReference>
<dbReference type="InterPro" id="IPR027785">
    <property type="entry name" value="UvrD-like_helicase_C"/>
</dbReference>
<dbReference type="Pfam" id="PF00580">
    <property type="entry name" value="UvrD-helicase"/>
    <property type="match status" value="1"/>
</dbReference>
<reference evidence="7 8" key="1">
    <citation type="submission" date="2023-10" db="EMBL/GenBank/DDBJ databases">
        <title>179-bfca-hs.</title>
        <authorList>
            <person name="Miliotis G."/>
            <person name="Sengupta P."/>
            <person name="Hameed A."/>
            <person name="Chuvochina M."/>
            <person name="Mcdonagh F."/>
            <person name="Simpson A.C."/>
            <person name="Singh N.K."/>
            <person name="Rekha P.D."/>
            <person name="Raman K."/>
            <person name="Hugenholtz P."/>
            <person name="Venkateswaran K."/>
        </authorList>
    </citation>
    <scope>NUCLEOTIDE SEQUENCE [LARGE SCALE GENOMIC DNA]</scope>
    <source>
        <strain evidence="7 8">179-BFC-A-HS</strain>
    </source>
</reference>
<gene>
    <name evidence="7" type="ORF">P5G51_018560</name>
</gene>
<dbReference type="Pfam" id="PF13538">
    <property type="entry name" value="UvrD_C_2"/>
    <property type="match status" value="1"/>
</dbReference>
<feature type="domain" description="UvrD-like helicase ATP-binding" evidence="5">
    <location>
        <begin position="9"/>
        <end position="61"/>
    </location>
</feature>
<name>A0ABU5CMP7_9BACI</name>
<keyword evidence="4 7" id="KW-0067">ATP-binding</keyword>
<organism evidence="7 8">
    <name type="scientific">Tigheibacillus jepli</name>
    <dbReference type="NCBI Taxonomy" id="3035914"/>
    <lineage>
        <taxon>Bacteria</taxon>
        <taxon>Bacillati</taxon>
        <taxon>Bacillota</taxon>
        <taxon>Bacilli</taxon>
        <taxon>Bacillales</taxon>
        <taxon>Bacillaceae</taxon>
        <taxon>Tigheibacillus</taxon>
    </lineage>
</organism>
<proteinExistence type="predicted"/>
<dbReference type="PANTHER" id="PTHR11070">
    <property type="entry name" value="UVRD / RECB / PCRA DNA HELICASE FAMILY MEMBER"/>
    <property type="match status" value="1"/>
</dbReference>
<dbReference type="InterPro" id="IPR000212">
    <property type="entry name" value="DNA_helicase_UvrD/REP"/>
</dbReference>